<reference evidence="1 2" key="1">
    <citation type="submission" date="2017-12" db="EMBL/GenBank/DDBJ databases">
        <title>Comparative genomics of Botrytis spp.</title>
        <authorList>
            <person name="Valero-Jimenez C.A."/>
            <person name="Tapia P."/>
            <person name="Veloso J."/>
            <person name="Silva-Moreno E."/>
            <person name="Staats M."/>
            <person name="Valdes J.H."/>
            <person name="Van Kan J.A.L."/>
        </authorList>
    </citation>
    <scope>NUCLEOTIDE SEQUENCE [LARGE SCALE GENOMIC DNA]</scope>
    <source>
        <strain evidence="1 2">Bt9001</strain>
    </source>
</reference>
<dbReference type="AlphaFoldDB" id="A0A4Z1E8P9"/>
<keyword evidence="2" id="KW-1185">Reference proteome</keyword>
<evidence type="ECO:0000313" key="1">
    <source>
        <dbReference type="EMBL" id="TGO07018.1"/>
    </source>
</evidence>
<evidence type="ECO:0000313" key="2">
    <source>
        <dbReference type="Proteomes" id="UP000297777"/>
    </source>
</evidence>
<sequence length="422" mass="48029">MNSGLNLTSTGAVCCILVAHAIKNAQAWSINLSTVKLAYPITEKITSPMDFIITIFLLMQQNSLEPHFLIGISRNITSENLRNRDNINHLFKIYNENEEFQNVDVFAFLKLWALQSSSLSATRSPSPTIESMMVNIALESVPSSASSPRPSSQPPLLPRSFLQSQHLRQQFLPLPFPPTSGRDPYRPSTHYAEFQISIPQMYTIDDRKDFLHRYQIFFQADHELNMVPPYYHRGLELWFSLDNRRELDGRLGGCGRLIVVVPSAIQVLINIQPMRGFLGTNISLDRCAFLTVCSMEYEKYKDSKKGEILAIIIRDTISSFGQDARELEEQVTSAEFILTKIVAFFNKEVLYTDDKKHSNANATGRLRGIWTSSNGMVLLDIRGGTMAYGFWVNLSDFGMGWEIVDLNTSTSQYERETRHEFE</sequence>
<name>A0A4Z1E8P9_9HELO</name>
<dbReference type="OrthoDB" id="3542587at2759"/>
<organism evidence="1 2">
    <name type="scientific">Botrytis tulipae</name>
    <dbReference type="NCBI Taxonomy" id="87230"/>
    <lineage>
        <taxon>Eukaryota</taxon>
        <taxon>Fungi</taxon>
        <taxon>Dikarya</taxon>
        <taxon>Ascomycota</taxon>
        <taxon>Pezizomycotina</taxon>
        <taxon>Leotiomycetes</taxon>
        <taxon>Helotiales</taxon>
        <taxon>Sclerotiniaceae</taxon>
        <taxon>Botrytis</taxon>
    </lineage>
</organism>
<gene>
    <name evidence="1" type="ORF">BTUL_0348g00060</name>
</gene>
<accession>A0A4Z1E8P9</accession>
<proteinExistence type="predicted"/>
<dbReference type="EMBL" id="PQXH01000346">
    <property type="protein sequence ID" value="TGO07018.1"/>
    <property type="molecule type" value="Genomic_DNA"/>
</dbReference>
<dbReference type="Proteomes" id="UP000297777">
    <property type="component" value="Unassembled WGS sequence"/>
</dbReference>
<comment type="caution">
    <text evidence="1">The sequence shown here is derived from an EMBL/GenBank/DDBJ whole genome shotgun (WGS) entry which is preliminary data.</text>
</comment>
<protein>
    <submittedName>
        <fullName evidence="1">Uncharacterized protein</fullName>
    </submittedName>
</protein>